<accession>A0A8J5X3Y1</accession>
<evidence type="ECO:0000313" key="3">
    <source>
        <dbReference type="EMBL" id="KAG8099755.1"/>
    </source>
</evidence>
<keyword evidence="4" id="KW-1185">Reference proteome</keyword>
<evidence type="ECO:0000256" key="2">
    <source>
        <dbReference type="SAM" id="SignalP"/>
    </source>
</evidence>
<evidence type="ECO:0000313" key="4">
    <source>
        <dbReference type="Proteomes" id="UP000729402"/>
    </source>
</evidence>
<evidence type="ECO:0000256" key="1">
    <source>
        <dbReference type="SAM" id="MobiDB-lite"/>
    </source>
</evidence>
<name>A0A8J5X3Y1_ZIZPA</name>
<keyword evidence="2" id="KW-0732">Signal</keyword>
<feature type="region of interest" description="Disordered" evidence="1">
    <location>
        <begin position="161"/>
        <end position="189"/>
    </location>
</feature>
<dbReference type="EMBL" id="JAAALK010000079">
    <property type="protein sequence ID" value="KAG8099755.1"/>
    <property type="molecule type" value="Genomic_DNA"/>
</dbReference>
<gene>
    <name evidence="3" type="ORF">GUJ93_ZPchr0013g34604</name>
</gene>
<feature type="chain" id="PRO_5035307832" evidence="2">
    <location>
        <begin position="26"/>
        <end position="189"/>
    </location>
</feature>
<feature type="compositionally biased region" description="Basic residues" evidence="1">
    <location>
        <begin position="173"/>
        <end position="189"/>
    </location>
</feature>
<reference evidence="3" key="1">
    <citation type="journal article" date="2021" name="bioRxiv">
        <title>Whole Genome Assembly and Annotation of Northern Wild Rice, Zizania palustris L., Supports a Whole Genome Duplication in the Zizania Genus.</title>
        <authorList>
            <person name="Haas M."/>
            <person name="Kono T."/>
            <person name="Macchietto M."/>
            <person name="Millas R."/>
            <person name="McGilp L."/>
            <person name="Shao M."/>
            <person name="Duquette J."/>
            <person name="Hirsch C.N."/>
            <person name="Kimball J."/>
        </authorList>
    </citation>
    <scope>NUCLEOTIDE SEQUENCE</scope>
    <source>
        <tissue evidence="3">Fresh leaf tissue</tissue>
    </source>
</reference>
<dbReference type="AlphaFoldDB" id="A0A8J5X3Y1"/>
<sequence length="189" mass="20355">MRHHSSAIHATLLLAAALALHLAAAQPWEYCGGSDTQSNTYRANLRRNLSSSPTLFAIGTIAAAPDALYGLVLRRVVCPRANATIKHWKTFGLDTLGWRIAGSRCNLRSEVDNPVLHRRPRLAADARPTPAPRCTALAPAPALLVPVRPHAACGPVAVRPYGKASPPVPARRPTPHRRLLAARRRPGPP</sequence>
<dbReference type="Proteomes" id="UP000729402">
    <property type="component" value="Unassembled WGS sequence"/>
</dbReference>
<organism evidence="3 4">
    <name type="scientific">Zizania palustris</name>
    <name type="common">Northern wild rice</name>
    <dbReference type="NCBI Taxonomy" id="103762"/>
    <lineage>
        <taxon>Eukaryota</taxon>
        <taxon>Viridiplantae</taxon>
        <taxon>Streptophyta</taxon>
        <taxon>Embryophyta</taxon>
        <taxon>Tracheophyta</taxon>
        <taxon>Spermatophyta</taxon>
        <taxon>Magnoliopsida</taxon>
        <taxon>Liliopsida</taxon>
        <taxon>Poales</taxon>
        <taxon>Poaceae</taxon>
        <taxon>BOP clade</taxon>
        <taxon>Oryzoideae</taxon>
        <taxon>Oryzeae</taxon>
        <taxon>Zizaniinae</taxon>
        <taxon>Zizania</taxon>
    </lineage>
</organism>
<proteinExistence type="predicted"/>
<comment type="caution">
    <text evidence="3">The sequence shown here is derived from an EMBL/GenBank/DDBJ whole genome shotgun (WGS) entry which is preliminary data.</text>
</comment>
<protein>
    <submittedName>
        <fullName evidence="3">Uncharacterized protein</fullName>
    </submittedName>
</protein>
<feature type="signal peptide" evidence="2">
    <location>
        <begin position="1"/>
        <end position="25"/>
    </location>
</feature>
<reference evidence="3" key="2">
    <citation type="submission" date="2021-02" db="EMBL/GenBank/DDBJ databases">
        <authorList>
            <person name="Kimball J.A."/>
            <person name="Haas M.W."/>
            <person name="Macchietto M."/>
            <person name="Kono T."/>
            <person name="Duquette J."/>
            <person name="Shao M."/>
        </authorList>
    </citation>
    <scope>NUCLEOTIDE SEQUENCE</scope>
    <source>
        <tissue evidence="3">Fresh leaf tissue</tissue>
    </source>
</reference>